<dbReference type="Gene3D" id="3.40.50.2000">
    <property type="entry name" value="Glycogen Phosphorylase B"/>
    <property type="match status" value="2"/>
</dbReference>
<gene>
    <name evidence="1" type="ORF">KIH74_11075</name>
</gene>
<evidence type="ECO:0000313" key="2">
    <source>
        <dbReference type="Proteomes" id="UP001197247"/>
    </source>
</evidence>
<dbReference type="EMBL" id="JAHBAY010000004">
    <property type="protein sequence ID" value="MBT0769465.1"/>
    <property type="molecule type" value="Genomic_DNA"/>
</dbReference>
<dbReference type="SUPFAM" id="SSF53756">
    <property type="entry name" value="UDP-Glycosyltransferase/glycogen phosphorylase"/>
    <property type="match status" value="1"/>
</dbReference>
<dbReference type="Proteomes" id="UP001197247">
    <property type="component" value="Unassembled WGS sequence"/>
</dbReference>
<proteinExistence type="predicted"/>
<organism evidence="1 2">
    <name type="scientific">Kineosporia corallincola</name>
    <dbReference type="NCBI Taxonomy" id="2835133"/>
    <lineage>
        <taxon>Bacteria</taxon>
        <taxon>Bacillati</taxon>
        <taxon>Actinomycetota</taxon>
        <taxon>Actinomycetes</taxon>
        <taxon>Kineosporiales</taxon>
        <taxon>Kineosporiaceae</taxon>
        <taxon>Kineosporia</taxon>
    </lineage>
</organism>
<dbReference type="GO" id="GO:0016757">
    <property type="term" value="F:glycosyltransferase activity"/>
    <property type="evidence" value="ECO:0007669"/>
    <property type="project" value="UniProtKB-KW"/>
</dbReference>
<dbReference type="Pfam" id="PF13692">
    <property type="entry name" value="Glyco_trans_1_4"/>
    <property type="match status" value="1"/>
</dbReference>
<keyword evidence="1" id="KW-0328">Glycosyltransferase</keyword>
<reference evidence="1 2" key="1">
    <citation type="submission" date="2021-05" db="EMBL/GenBank/DDBJ databases">
        <title>Kineosporia and Streptomyces sp. nov. two new marine actinobacteria isolated from Coral.</title>
        <authorList>
            <person name="Buangrab K."/>
            <person name="Sutthacheep M."/>
            <person name="Yeemin T."/>
            <person name="Harunari E."/>
            <person name="Igarashi Y."/>
            <person name="Kanchanasin P."/>
            <person name="Tanasupawat S."/>
            <person name="Phongsopitanun W."/>
        </authorList>
    </citation>
    <scope>NUCLEOTIDE SEQUENCE [LARGE SCALE GENOMIC DNA]</scope>
    <source>
        <strain evidence="1 2">J2-2</strain>
    </source>
</reference>
<comment type="caution">
    <text evidence="1">The sequence shown here is derived from an EMBL/GenBank/DDBJ whole genome shotgun (WGS) entry which is preliminary data.</text>
</comment>
<protein>
    <submittedName>
        <fullName evidence="1">Glycosyltransferase</fullName>
        <ecNumber evidence="1">2.4.-.-</ecNumber>
    </submittedName>
</protein>
<evidence type="ECO:0000313" key="1">
    <source>
        <dbReference type="EMBL" id="MBT0769465.1"/>
    </source>
</evidence>
<sequence length="349" mass="39069">MRVVVFDSNALNPYGAELAEVLADAGYEVTRWCRVRDPFPDDRVRQHRVLWASRCQVGLLGAVLSRYWGVLLFVLVQSLRRNDVVVMTWLQAKFDLRAGLFLIWIGRRVVYIDHNPLPARPLPAGSERLMARMRRSAATRVVHTQYLHEKVRSAGCFVARHPSYLRWVNQYGARAEAGAREPRALFLGALRKDKGADDLPSLGRALRDAKIRMVVAGRGVVPGMTLAQMQTCDEFEAVGSGRTLSDQEIASQLRSSMVLLAPYRDVTMSGSIMMALSAGVPVAAYPSEALKSTLPQEFFVETNDPDDLADLARQLVDSTDQWRDRLDVLIQQTDRGCAEDWRQILSGVS</sequence>
<accession>A0ABS5TEJ0</accession>
<keyword evidence="1" id="KW-0808">Transferase</keyword>
<keyword evidence="2" id="KW-1185">Reference proteome</keyword>
<name>A0ABS5TEJ0_9ACTN</name>
<dbReference type="RefSeq" id="WP_214155767.1">
    <property type="nucleotide sequence ID" value="NZ_JAHBAY010000004.1"/>
</dbReference>
<dbReference type="EC" id="2.4.-.-" evidence="1"/>